<sequence length="137" mass="15272">MMPPEVAATFADYPEAIRTELLTLRELILSTASETEGVGAITETLKWGEPAYLTSQTRSGSTIRIAPTNAKSTHDYAMFFICSTNLVSDFRAQFGDTFAYEGERAVLFNVGDVVPVDEVRECVRQALTYHLRTEARR</sequence>
<protein>
    <submittedName>
        <fullName evidence="2">Uncharacterized protein DUF1801</fullName>
    </submittedName>
</protein>
<keyword evidence="3" id="KW-1185">Reference proteome</keyword>
<accession>A0A2M9D2I9</accession>
<dbReference type="EMBL" id="PGFH01000002">
    <property type="protein sequence ID" value="PJJ78391.1"/>
    <property type="molecule type" value="Genomic_DNA"/>
</dbReference>
<dbReference type="Pfam" id="PF08818">
    <property type="entry name" value="DUF1801"/>
    <property type="match status" value="1"/>
</dbReference>
<reference evidence="2 3" key="1">
    <citation type="submission" date="2017-11" db="EMBL/GenBank/DDBJ databases">
        <title>Genomic Encyclopedia of Archaeal and Bacterial Type Strains, Phase II (KMG-II): From Individual Species to Whole Genera.</title>
        <authorList>
            <person name="Goeker M."/>
        </authorList>
    </citation>
    <scope>NUCLEOTIDE SEQUENCE [LARGE SCALE GENOMIC DNA]</scope>
    <source>
        <strain evidence="2 3">DSM 16400</strain>
    </source>
</reference>
<dbReference type="InterPro" id="IPR014922">
    <property type="entry name" value="YdhG-like"/>
</dbReference>
<gene>
    <name evidence="2" type="ORF">CLV85_1961</name>
</gene>
<comment type="caution">
    <text evidence="2">The sequence shown here is derived from an EMBL/GenBank/DDBJ whole genome shotgun (WGS) entry which is preliminary data.</text>
</comment>
<dbReference type="Proteomes" id="UP000231742">
    <property type="component" value="Unassembled WGS sequence"/>
</dbReference>
<feature type="domain" description="YdhG-like" evidence="1">
    <location>
        <begin position="18"/>
        <end position="127"/>
    </location>
</feature>
<evidence type="ECO:0000259" key="1">
    <source>
        <dbReference type="Pfam" id="PF08818"/>
    </source>
</evidence>
<evidence type="ECO:0000313" key="2">
    <source>
        <dbReference type="EMBL" id="PJJ78391.1"/>
    </source>
</evidence>
<name>A0A2M9D2I9_9MICO</name>
<proteinExistence type="predicted"/>
<dbReference type="OrthoDB" id="328972at2"/>
<evidence type="ECO:0000313" key="3">
    <source>
        <dbReference type="Proteomes" id="UP000231742"/>
    </source>
</evidence>
<organism evidence="2 3">
    <name type="scientific">Salinibacterium amurskyense</name>
    <dbReference type="NCBI Taxonomy" id="205941"/>
    <lineage>
        <taxon>Bacteria</taxon>
        <taxon>Bacillati</taxon>
        <taxon>Actinomycetota</taxon>
        <taxon>Actinomycetes</taxon>
        <taxon>Micrococcales</taxon>
        <taxon>Microbacteriaceae</taxon>
        <taxon>Salinibacterium</taxon>
    </lineage>
</organism>
<dbReference type="AlphaFoldDB" id="A0A2M9D2I9"/>
<dbReference type="SUPFAM" id="SSF159888">
    <property type="entry name" value="YdhG-like"/>
    <property type="match status" value="1"/>
</dbReference>
<dbReference type="RefSeq" id="WP_100389436.1">
    <property type="nucleotide sequence ID" value="NZ_BMZU01000002.1"/>
</dbReference>